<evidence type="ECO:0000313" key="5">
    <source>
        <dbReference type="EMBL" id="MBC8610661.1"/>
    </source>
</evidence>
<evidence type="ECO:0000313" key="6">
    <source>
        <dbReference type="Proteomes" id="UP000632659"/>
    </source>
</evidence>
<keyword evidence="3" id="KW-0812">Transmembrane</keyword>
<keyword evidence="3" id="KW-1133">Transmembrane helix</keyword>
<feature type="domain" description="Calcineurin-like phosphoesterase" evidence="4">
    <location>
        <begin position="50"/>
        <end position="206"/>
    </location>
</feature>
<keyword evidence="1" id="KW-0479">Metal-binding</keyword>
<evidence type="ECO:0000259" key="4">
    <source>
        <dbReference type="Pfam" id="PF00149"/>
    </source>
</evidence>
<evidence type="ECO:0000256" key="3">
    <source>
        <dbReference type="SAM" id="Phobius"/>
    </source>
</evidence>
<comment type="caution">
    <text evidence="5">The sequence shown here is derived from an EMBL/GenBank/DDBJ whole genome shotgun (WGS) entry which is preliminary data.</text>
</comment>
<gene>
    <name evidence="5" type="ORF">H8702_05925</name>
</gene>
<protein>
    <submittedName>
        <fullName evidence="5">Metallophosphoesterase</fullName>
    </submittedName>
</protein>
<dbReference type="GO" id="GO:0009245">
    <property type="term" value="P:lipid A biosynthetic process"/>
    <property type="evidence" value="ECO:0007669"/>
    <property type="project" value="TreeGrafter"/>
</dbReference>
<keyword evidence="3" id="KW-0472">Membrane</keyword>
<feature type="transmembrane region" description="Helical" evidence="3">
    <location>
        <begin position="12"/>
        <end position="28"/>
    </location>
</feature>
<keyword evidence="2" id="KW-0378">Hydrolase</keyword>
<dbReference type="PANTHER" id="PTHR31302:SF31">
    <property type="entry name" value="PHOSPHODIESTERASE YAEI"/>
    <property type="match status" value="1"/>
</dbReference>
<proteinExistence type="predicted"/>
<organism evidence="5 6">
    <name type="scientific">Massiliimalia timonensis</name>
    <dbReference type="NCBI Taxonomy" id="1987501"/>
    <lineage>
        <taxon>Bacteria</taxon>
        <taxon>Bacillati</taxon>
        <taxon>Bacillota</taxon>
        <taxon>Clostridia</taxon>
        <taxon>Eubacteriales</taxon>
        <taxon>Oscillospiraceae</taxon>
        <taxon>Massiliimalia</taxon>
    </lineage>
</organism>
<reference evidence="5" key="1">
    <citation type="submission" date="2020-08" db="EMBL/GenBank/DDBJ databases">
        <title>Genome public.</title>
        <authorList>
            <person name="Liu C."/>
            <person name="Sun Q."/>
        </authorList>
    </citation>
    <scope>NUCLEOTIDE SEQUENCE</scope>
    <source>
        <strain evidence="5">NSJ-15</strain>
    </source>
</reference>
<keyword evidence="6" id="KW-1185">Reference proteome</keyword>
<dbReference type="InterPro" id="IPR029052">
    <property type="entry name" value="Metallo-depent_PP-like"/>
</dbReference>
<dbReference type="InterPro" id="IPR004843">
    <property type="entry name" value="Calcineurin-like_PHP"/>
</dbReference>
<dbReference type="RefSeq" id="WP_093989335.1">
    <property type="nucleotide sequence ID" value="NZ_FYDD01000004.1"/>
</dbReference>
<dbReference type="AlphaFoldDB" id="A0A8J6TRE7"/>
<evidence type="ECO:0000256" key="2">
    <source>
        <dbReference type="ARBA" id="ARBA00022801"/>
    </source>
</evidence>
<dbReference type="GO" id="GO:0046872">
    <property type="term" value="F:metal ion binding"/>
    <property type="evidence" value="ECO:0007669"/>
    <property type="project" value="UniProtKB-KW"/>
</dbReference>
<dbReference type="PANTHER" id="PTHR31302">
    <property type="entry name" value="TRANSMEMBRANE PROTEIN WITH METALLOPHOSPHOESTERASE DOMAIN-RELATED"/>
    <property type="match status" value="1"/>
</dbReference>
<accession>A0A8J6TRE7</accession>
<dbReference type="GO" id="GO:0008758">
    <property type="term" value="F:UDP-2,3-diacylglucosamine hydrolase activity"/>
    <property type="evidence" value="ECO:0007669"/>
    <property type="project" value="TreeGrafter"/>
</dbReference>
<dbReference type="Proteomes" id="UP000632659">
    <property type="component" value="Unassembled WGS sequence"/>
</dbReference>
<sequence>MKQNVKRKRRHWLGFLLFLLVLVAFWWFETFTLTVSEVTVKHEKIKNDITIVQLTDLHGASFGINNSTLIKKIDNESPDLIAITGDMYTHSDRSGRETATRLITDLSKKYPVYLVNGEHDNNDEFLSDLKERNVHVLDYRKEKITVGNTDLTLYGINNLYYSPTFDLANEFTLDPNQYNILLAHIDNLEAFSRFGIDLSLCGDTHGGQVRLPFVGALNNQGIWFPERGVNTGSITRTKGLYTKGDSTLFVSSGLGNYPVPIRFMNRPEIAVIHLQPEI</sequence>
<dbReference type="GO" id="GO:0016020">
    <property type="term" value="C:membrane"/>
    <property type="evidence" value="ECO:0007669"/>
    <property type="project" value="GOC"/>
</dbReference>
<dbReference type="Pfam" id="PF00149">
    <property type="entry name" value="Metallophos"/>
    <property type="match status" value="1"/>
</dbReference>
<dbReference type="Gene3D" id="3.60.21.10">
    <property type="match status" value="1"/>
</dbReference>
<dbReference type="EMBL" id="JACRTL010000002">
    <property type="protein sequence ID" value="MBC8610661.1"/>
    <property type="molecule type" value="Genomic_DNA"/>
</dbReference>
<evidence type="ECO:0000256" key="1">
    <source>
        <dbReference type="ARBA" id="ARBA00022723"/>
    </source>
</evidence>
<name>A0A8J6TRE7_9FIRM</name>
<dbReference type="OrthoDB" id="9780884at2"/>
<dbReference type="SUPFAM" id="SSF56300">
    <property type="entry name" value="Metallo-dependent phosphatases"/>
    <property type="match status" value="1"/>
</dbReference>
<dbReference type="InterPro" id="IPR051158">
    <property type="entry name" value="Metallophosphoesterase_sf"/>
</dbReference>